<dbReference type="STRING" id="1193051.LEP1GSC017_1292"/>
<proteinExistence type="predicted"/>
<reference evidence="1 2" key="1">
    <citation type="submission" date="2019-03" db="EMBL/GenBank/DDBJ databases">
        <title>Genomic Encyclopedia of Archaeal and Bacterial Type Strains, Phase II (KMG-II): from individual species to whole genera.</title>
        <authorList>
            <person name="Goeker M."/>
        </authorList>
    </citation>
    <scope>NUCLEOTIDE SEQUENCE [LARGE SCALE GENOMIC DNA]</scope>
    <source>
        <strain evidence="1 2">DSM 21537</strain>
    </source>
</reference>
<dbReference type="EMBL" id="SORO01000001">
    <property type="protein sequence ID" value="TDY73678.1"/>
    <property type="molecule type" value="Genomic_DNA"/>
</dbReference>
<comment type="caution">
    <text evidence="1">The sequence shown here is derived from an EMBL/GenBank/DDBJ whole genome shotgun (WGS) entry which is preliminary data.</text>
</comment>
<name>A0A4R8MZG2_LEPME</name>
<dbReference type="Proteomes" id="UP000294684">
    <property type="component" value="Unassembled WGS sequence"/>
</dbReference>
<sequence length="59" mass="6881">MWLAAPSATSSKLLNPKFLTMIAAKSFLFCMAEYTTRLIFFYSPCLQFFSKNQNYLRNN</sequence>
<protein>
    <submittedName>
        <fullName evidence="1">Uncharacterized protein</fullName>
    </submittedName>
</protein>
<gene>
    <name evidence="1" type="ORF">CLV96_2714</name>
</gene>
<evidence type="ECO:0000313" key="1">
    <source>
        <dbReference type="EMBL" id="TDY73678.1"/>
    </source>
</evidence>
<keyword evidence="2" id="KW-1185">Reference proteome</keyword>
<accession>A0A4R8MZG2</accession>
<evidence type="ECO:0000313" key="2">
    <source>
        <dbReference type="Proteomes" id="UP000294684"/>
    </source>
</evidence>
<dbReference type="AlphaFoldDB" id="A0A4R8MZG2"/>
<organism evidence="1 2">
    <name type="scientific">Leptospira meyeri</name>
    <dbReference type="NCBI Taxonomy" id="29508"/>
    <lineage>
        <taxon>Bacteria</taxon>
        <taxon>Pseudomonadati</taxon>
        <taxon>Spirochaetota</taxon>
        <taxon>Spirochaetia</taxon>
        <taxon>Leptospirales</taxon>
        <taxon>Leptospiraceae</taxon>
        <taxon>Leptospira</taxon>
    </lineage>
</organism>